<dbReference type="EMBL" id="JABCKI010005730">
    <property type="protein sequence ID" value="KAG5639146.1"/>
    <property type="molecule type" value="Genomic_DNA"/>
</dbReference>
<evidence type="ECO:0000256" key="1">
    <source>
        <dbReference type="ARBA" id="ARBA00005439"/>
    </source>
</evidence>
<keyword evidence="6" id="KW-1185">Reference proteome</keyword>
<dbReference type="GO" id="GO:0043022">
    <property type="term" value="F:ribosome binding"/>
    <property type="evidence" value="ECO:0007669"/>
    <property type="project" value="TreeGrafter"/>
</dbReference>
<evidence type="ECO:0000313" key="5">
    <source>
        <dbReference type="EMBL" id="KAG5639146.1"/>
    </source>
</evidence>
<dbReference type="GO" id="GO:0005739">
    <property type="term" value="C:mitochondrion"/>
    <property type="evidence" value="ECO:0007669"/>
    <property type="project" value="TreeGrafter"/>
</dbReference>
<keyword evidence="3" id="KW-0648">Protein biosynthesis</keyword>
<keyword evidence="2" id="KW-0396">Initiation factor</keyword>
<comment type="similarity">
    <text evidence="1">Belongs to the IF-3 family.</text>
</comment>
<dbReference type="AlphaFoldDB" id="A0A9P7K5K9"/>
<evidence type="ECO:0000256" key="2">
    <source>
        <dbReference type="ARBA" id="ARBA00022540"/>
    </source>
</evidence>
<feature type="compositionally biased region" description="Basic and acidic residues" evidence="4">
    <location>
        <begin position="233"/>
        <end position="263"/>
    </location>
</feature>
<dbReference type="PANTHER" id="PTHR10938:SF0">
    <property type="entry name" value="TRANSLATION INITIATION FACTOR IF-3, MITOCHONDRIAL"/>
    <property type="match status" value="1"/>
</dbReference>
<evidence type="ECO:0008006" key="7">
    <source>
        <dbReference type="Google" id="ProtNLM"/>
    </source>
</evidence>
<evidence type="ECO:0000256" key="4">
    <source>
        <dbReference type="SAM" id="MobiDB-lite"/>
    </source>
</evidence>
<feature type="region of interest" description="Disordered" evidence="4">
    <location>
        <begin position="203"/>
        <end position="280"/>
    </location>
</feature>
<dbReference type="PANTHER" id="PTHR10938">
    <property type="entry name" value="TRANSLATION INITIATION FACTOR IF-3"/>
    <property type="match status" value="1"/>
</dbReference>
<evidence type="ECO:0000313" key="6">
    <source>
        <dbReference type="Proteomes" id="UP000717328"/>
    </source>
</evidence>
<dbReference type="InterPro" id="IPR001288">
    <property type="entry name" value="Translation_initiation_fac_3"/>
</dbReference>
<gene>
    <name evidence="5" type="ORF">H0H81_006405</name>
</gene>
<reference evidence="5" key="2">
    <citation type="submission" date="2021-10" db="EMBL/GenBank/DDBJ databases">
        <title>Phylogenomics reveals ancestral predisposition of the termite-cultivated fungus Termitomyces towards a domesticated lifestyle.</title>
        <authorList>
            <person name="Auxier B."/>
            <person name="Grum-Grzhimaylo A."/>
            <person name="Cardenas M.E."/>
            <person name="Lodge J.D."/>
            <person name="Laessoe T."/>
            <person name="Pedersen O."/>
            <person name="Smith M.E."/>
            <person name="Kuyper T.W."/>
            <person name="Franco-Molano E.A."/>
            <person name="Baroni T.J."/>
            <person name="Aanen D.K."/>
        </authorList>
    </citation>
    <scope>NUCLEOTIDE SEQUENCE</scope>
    <source>
        <strain evidence="5">D49</strain>
    </source>
</reference>
<name>A0A9P7K5K9_9AGAR</name>
<dbReference type="Proteomes" id="UP000717328">
    <property type="component" value="Unassembled WGS sequence"/>
</dbReference>
<proteinExistence type="inferred from homology"/>
<comment type="caution">
    <text evidence="5">The sequence shown here is derived from an EMBL/GenBank/DDBJ whole genome shotgun (WGS) entry which is preliminary data.</text>
</comment>
<dbReference type="InterPro" id="IPR036788">
    <property type="entry name" value="T_IF-3_C_sf"/>
</dbReference>
<accession>A0A9P7K5K9</accession>
<sequence>MSSFIAFRTAALSVLRPRAHHTPCLHLLQTRGARQDASRKPPRDEEIEHRMVQLVDPETGRLMDPMPLSTLLASLDRRKQFVELVSLKPAPLVKIFSKAEVTQREHEAESKARAAARRVAQKEIQMTWSAAPGDLEHKLGKVRQELEVGARVDLVFTRKKNQAPLKMDEMKERAQEVVDSLADISKEWKEREVHQNMTAIFLQGTGEPPAPLTEKRPVVHKGPKVKSGPNVNMKREKSEKALKMEERQKKREDFRKKKEEEAKLMSPGAERADVVDIYQD</sequence>
<dbReference type="OrthoDB" id="21573at2759"/>
<dbReference type="GO" id="GO:0032790">
    <property type="term" value="P:ribosome disassembly"/>
    <property type="evidence" value="ECO:0007669"/>
    <property type="project" value="TreeGrafter"/>
</dbReference>
<dbReference type="SUPFAM" id="SSF55200">
    <property type="entry name" value="Translation initiation factor IF3, C-terminal domain"/>
    <property type="match status" value="1"/>
</dbReference>
<dbReference type="Gene3D" id="3.30.110.10">
    <property type="entry name" value="Translation initiation factor 3 (IF-3), C-terminal domain"/>
    <property type="match status" value="1"/>
</dbReference>
<protein>
    <recommendedName>
        <fullName evidence="7">Translation initiation factor 3 N-terminal domain-containing protein</fullName>
    </recommendedName>
</protein>
<evidence type="ECO:0000256" key="3">
    <source>
        <dbReference type="ARBA" id="ARBA00022917"/>
    </source>
</evidence>
<dbReference type="GO" id="GO:0070124">
    <property type="term" value="P:mitochondrial translational initiation"/>
    <property type="evidence" value="ECO:0007669"/>
    <property type="project" value="TreeGrafter"/>
</dbReference>
<dbReference type="GO" id="GO:0003743">
    <property type="term" value="F:translation initiation factor activity"/>
    <property type="evidence" value="ECO:0007669"/>
    <property type="project" value="UniProtKB-KW"/>
</dbReference>
<reference evidence="5" key="1">
    <citation type="submission" date="2021-02" db="EMBL/GenBank/DDBJ databases">
        <authorList>
            <person name="Nieuwenhuis M."/>
            <person name="Van De Peppel L.J.J."/>
        </authorList>
    </citation>
    <scope>NUCLEOTIDE SEQUENCE</scope>
    <source>
        <strain evidence="5">D49</strain>
    </source>
</reference>
<organism evidence="5 6">
    <name type="scientific">Sphagnurus paluster</name>
    <dbReference type="NCBI Taxonomy" id="117069"/>
    <lineage>
        <taxon>Eukaryota</taxon>
        <taxon>Fungi</taxon>
        <taxon>Dikarya</taxon>
        <taxon>Basidiomycota</taxon>
        <taxon>Agaricomycotina</taxon>
        <taxon>Agaricomycetes</taxon>
        <taxon>Agaricomycetidae</taxon>
        <taxon>Agaricales</taxon>
        <taxon>Tricholomatineae</taxon>
        <taxon>Lyophyllaceae</taxon>
        <taxon>Sphagnurus</taxon>
    </lineage>
</organism>